<sequence length="355" mass="40603">MFQPLFVETPAARLVDWMEFRAILHHYNECALDELWESMGIAEDTYQDALENLDPDDVTAICNEDTEREQVLGRIEREIDRRVEALRIDSTHSAYPFKLEDSALQFELNSTIPGQLSYLLCLRLSLAMSNVLDTDQVPAIKNSLERNLFQHCANLAAAGYLGGKTYAFGWPRPDKTGLLDALRALEKEMGSEGVVRHMAPKGAPTRPKDDQVDVVAWIPHHDGPGCALTLWGQVASGLDWEEKPLSTDRIERFRGRWYKEAPCLKPIRAMFVPFSLFDDVYDQDPSHYLAALFDHTREYGIIFHRYRIPLCVQKAFDRGDEVSVMRSLPKHEVASQLQNWWEDFFASLNHTSTVT</sequence>
<organism evidence="1 2">
    <name type="scientific">Oceanidesulfovibrio marinus</name>
    <dbReference type="NCBI Taxonomy" id="370038"/>
    <lineage>
        <taxon>Bacteria</taxon>
        <taxon>Pseudomonadati</taxon>
        <taxon>Thermodesulfobacteriota</taxon>
        <taxon>Desulfovibrionia</taxon>
        <taxon>Desulfovibrionales</taxon>
        <taxon>Desulfovibrionaceae</taxon>
        <taxon>Oceanidesulfovibrio</taxon>
    </lineage>
</organism>
<dbReference type="Proteomes" id="UP000503251">
    <property type="component" value="Chromosome"/>
</dbReference>
<accession>A0ABX6NHV0</accession>
<keyword evidence="2" id="KW-1185">Reference proteome</keyword>
<evidence type="ECO:0000313" key="2">
    <source>
        <dbReference type="Proteomes" id="UP000503251"/>
    </source>
</evidence>
<reference evidence="1 2" key="1">
    <citation type="submission" date="2019-04" db="EMBL/GenBank/DDBJ databases">
        <title>Isolation and culture of sulfate reducing bacteria from the cold seep of the South China Sea.</title>
        <authorList>
            <person name="Sun C."/>
            <person name="Liu R."/>
        </authorList>
    </citation>
    <scope>NUCLEOTIDE SEQUENCE [LARGE SCALE GENOMIC DNA]</scope>
    <source>
        <strain evidence="1 2">CS1</strain>
    </source>
</reference>
<dbReference type="RefSeq" id="WP_171267809.1">
    <property type="nucleotide sequence ID" value="NZ_CP039543.1"/>
</dbReference>
<protein>
    <submittedName>
        <fullName evidence="1">Uncharacterized protein</fullName>
    </submittedName>
</protein>
<dbReference type="EMBL" id="CP039543">
    <property type="protein sequence ID" value="QJT10214.1"/>
    <property type="molecule type" value="Genomic_DNA"/>
</dbReference>
<gene>
    <name evidence="1" type="ORF">E8L03_15310</name>
</gene>
<name>A0ABX6NHV0_9BACT</name>
<proteinExistence type="predicted"/>
<evidence type="ECO:0000313" key="1">
    <source>
        <dbReference type="EMBL" id="QJT10214.1"/>
    </source>
</evidence>